<dbReference type="OrthoDB" id="3078265at2"/>
<protein>
    <submittedName>
        <fullName evidence="1">Uncharacterized protein</fullName>
    </submittedName>
</protein>
<evidence type="ECO:0000313" key="2">
    <source>
        <dbReference type="Proteomes" id="UP000054623"/>
    </source>
</evidence>
<dbReference type="EMBL" id="LOCK01000001">
    <property type="protein sequence ID" value="KTE93660.1"/>
    <property type="molecule type" value="Genomic_DNA"/>
</dbReference>
<comment type="caution">
    <text evidence="1">The sequence shown here is derived from an EMBL/GenBank/DDBJ whole genome shotgun (WGS) entry which is preliminary data.</text>
</comment>
<name>A0A0W1JPM9_DESHA</name>
<reference evidence="1 2" key="1">
    <citation type="submission" date="2015-12" db="EMBL/GenBank/DDBJ databases">
        <title>Draft Genome Sequence of Desulfitobacterium hafniense Strain DH, a Sulfate-reducing Bacterium Isolated from Paddy Soils.</title>
        <authorList>
            <person name="Bao P."/>
            <person name="Zhang X."/>
            <person name="Li G."/>
        </authorList>
    </citation>
    <scope>NUCLEOTIDE SEQUENCE [LARGE SCALE GENOMIC DNA]</scope>
    <source>
        <strain evidence="1 2">DH</strain>
    </source>
</reference>
<dbReference type="RefSeq" id="WP_015945390.1">
    <property type="nucleotide sequence ID" value="NZ_LOCK01000001.1"/>
</dbReference>
<proteinExistence type="predicted"/>
<dbReference type="Proteomes" id="UP000054623">
    <property type="component" value="Unassembled WGS sequence"/>
</dbReference>
<evidence type="ECO:0000313" key="1">
    <source>
        <dbReference type="EMBL" id="KTE93660.1"/>
    </source>
</evidence>
<accession>A0A0W1JPM9</accession>
<gene>
    <name evidence="1" type="ORF">AT727_01515</name>
</gene>
<sequence length="188" mass="22343">MREPVKMEIMSIVHGQSEYRICSSIKSNLRLKHEIIARDKGKTSIQVTSVMNILNDRRFATFKGFIRQFTDVNYEKGKLLNFSLFIIMDVDDCTPEQKNEFITKEMFKNHWLYEYIVPIYNDPNLEAAMKEAHIEVKRKKDYIIIFPTNHGDLDVTIAKEYLDKTKRCKCSNLYRYIEHCIFLAEKRT</sequence>
<organism evidence="1 2">
    <name type="scientific">Desulfitobacterium hafniense</name>
    <name type="common">Desulfitobacterium frappieri</name>
    <dbReference type="NCBI Taxonomy" id="49338"/>
    <lineage>
        <taxon>Bacteria</taxon>
        <taxon>Bacillati</taxon>
        <taxon>Bacillota</taxon>
        <taxon>Clostridia</taxon>
        <taxon>Eubacteriales</taxon>
        <taxon>Desulfitobacteriaceae</taxon>
        <taxon>Desulfitobacterium</taxon>
    </lineage>
</organism>
<dbReference type="AlphaFoldDB" id="A0A0W1JPM9"/>